<evidence type="ECO:0000256" key="5">
    <source>
        <dbReference type="SAM" id="MobiDB-lite"/>
    </source>
</evidence>
<proteinExistence type="inferred from homology"/>
<keyword evidence="10" id="KW-1185">Reference proteome</keyword>
<keyword evidence="4" id="KW-0315">Glutamine amidotransferase</keyword>
<comment type="similarity">
    <text evidence="1">In the C-terminal section; belongs to the anthranilate synthase component I family.</text>
</comment>
<dbReference type="CDD" id="cd01743">
    <property type="entry name" value="GATase1_Anthranilate_Synthase"/>
    <property type="match status" value="1"/>
</dbReference>
<dbReference type="Gene3D" id="3.40.50.880">
    <property type="match status" value="1"/>
</dbReference>
<dbReference type="AlphaFoldDB" id="A0A7K0DIV7"/>
<feature type="compositionally biased region" description="Polar residues" evidence="5">
    <location>
        <begin position="1106"/>
        <end position="1115"/>
    </location>
</feature>
<keyword evidence="3" id="KW-0808">Transferase</keyword>
<comment type="caution">
    <text evidence="9">The sequence shown here is derived from an EMBL/GenBank/DDBJ whole genome shotgun (WGS) entry which is preliminary data.</text>
</comment>
<dbReference type="SUPFAM" id="SSF56322">
    <property type="entry name" value="ADC synthase"/>
    <property type="match status" value="2"/>
</dbReference>
<dbReference type="Pfam" id="PF00117">
    <property type="entry name" value="GATase"/>
    <property type="match status" value="1"/>
</dbReference>
<feature type="compositionally biased region" description="Low complexity" evidence="5">
    <location>
        <begin position="428"/>
        <end position="449"/>
    </location>
</feature>
<dbReference type="EC" id="2.6.1.85" evidence="2"/>
<dbReference type="GO" id="GO:0000162">
    <property type="term" value="P:L-tryptophan biosynthetic process"/>
    <property type="evidence" value="ECO:0007669"/>
    <property type="project" value="TreeGrafter"/>
</dbReference>
<dbReference type="InterPro" id="IPR006221">
    <property type="entry name" value="TrpG/PapA_dom"/>
</dbReference>
<dbReference type="InterPro" id="IPR005801">
    <property type="entry name" value="ADC_synthase"/>
</dbReference>
<dbReference type="Proteomes" id="UP000431401">
    <property type="component" value="Unassembled WGS sequence"/>
</dbReference>
<dbReference type="SUPFAM" id="SSF52317">
    <property type="entry name" value="Class I glutamine amidotransferase-like"/>
    <property type="match status" value="1"/>
</dbReference>
<dbReference type="GO" id="GO:0046820">
    <property type="term" value="F:4-amino-4-deoxychorismate synthase activity"/>
    <property type="evidence" value="ECO:0007669"/>
    <property type="project" value="UniProtKB-EC"/>
</dbReference>
<protein>
    <recommendedName>
        <fullName evidence="2">aminodeoxychorismate synthase</fullName>
        <ecNumber evidence="2">2.6.1.85</ecNumber>
    </recommendedName>
</protein>
<dbReference type="PRINTS" id="PR00097">
    <property type="entry name" value="ANTSNTHASEII"/>
</dbReference>
<dbReference type="Pfam" id="PF04715">
    <property type="entry name" value="Anth_synt_I_N"/>
    <property type="match status" value="1"/>
</dbReference>
<feature type="region of interest" description="Disordered" evidence="5">
    <location>
        <begin position="200"/>
        <end position="466"/>
    </location>
</feature>
<accession>A0A7K0DIV7</accession>
<feature type="domain" description="Chorismate-utilising enzyme C-terminal" evidence="7">
    <location>
        <begin position="823"/>
        <end position="1081"/>
    </location>
</feature>
<feature type="domain" description="Glutamine amidotransferase" evidence="6">
    <location>
        <begin position="11"/>
        <end position="194"/>
    </location>
</feature>
<feature type="domain" description="Anthranilate synthase component I N-terminal" evidence="8">
    <location>
        <begin position="503"/>
        <end position="643"/>
    </location>
</feature>
<feature type="compositionally biased region" description="Low complexity" evidence="5">
    <location>
        <begin position="348"/>
        <end position="381"/>
    </location>
</feature>
<dbReference type="InterPro" id="IPR019999">
    <property type="entry name" value="Anth_synth_I-like"/>
</dbReference>
<dbReference type="GO" id="GO:0008153">
    <property type="term" value="P:4-aminobenzoate biosynthetic process"/>
    <property type="evidence" value="ECO:0007669"/>
    <property type="project" value="TreeGrafter"/>
</dbReference>
<dbReference type="GO" id="GO:0016853">
    <property type="term" value="F:isomerase activity"/>
    <property type="evidence" value="ECO:0007669"/>
    <property type="project" value="UniProtKB-KW"/>
</dbReference>
<evidence type="ECO:0000256" key="2">
    <source>
        <dbReference type="ARBA" id="ARBA00013139"/>
    </source>
</evidence>
<dbReference type="GO" id="GO:0005737">
    <property type="term" value="C:cytoplasm"/>
    <property type="evidence" value="ECO:0007669"/>
    <property type="project" value="TreeGrafter"/>
</dbReference>
<evidence type="ECO:0000256" key="1">
    <source>
        <dbReference type="ARBA" id="ARBA00005970"/>
    </source>
</evidence>
<feature type="compositionally biased region" description="Low complexity" evidence="5">
    <location>
        <begin position="284"/>
        <end position="295"/>
    </location>
</feature>
<dbReference type="PANTHER" id="PTHR11236">
    <property type="entry name" value="AMINOBENZOATE/ANTHRANILATE SYNTHASE"/>
    <property type="match status" value="1"/>
</dbReference>
<dbReference type="Gene3D" id="3.60.120.10">
    <property type="entry name" value="Anthranilate synthase"/>
    <property type="match status" value="2"/>
</dbReference>
<gene>
    <name evidence="9" type="primary">menF_1</name>
    <name evidence="9" type="ORF">NRB56_12980</name>
</gene>
<dbReference type="InterPro" id="IPR015890">
    <property type="entry name" value="Chorismate_C"/>
</dbReference>
<dbReference type="Pfam" id="PF00425">
    <property type="entry name" value="Chorismate_bind"/>
    <property type="match status" value="1"/>
</dbReference>
<sequence>MSGDRRRIRTLLVDNYDSFTYNLFQLIGIVNCCPPTVIRNDELDPTVLDLSGFDNIVISPGPGRPDVARDFGLSRYLVDHAELPLLGVCLGHQGIVLGAGGAVVAAPAPRHGFPDRIHHDGRDLFEDLPDGFTAVRYHSLCAATPLPEALEATATASDGVVMGIRHRTRPQWGVQFHPESVSSEHGAALLRNFARLTERFTAEPATSAPATTRSRRRIGPREPCTPRTAPRHEQPGAGSGEPATTGPGEPPTTAPHDPRRAAPGESRRAAPHDSRRAAPGESSTATTGEPATATTDKPVTARTGEPATGGSRESNEAGSGEPAITWPGEPPATAPHNPRRAGPGEWFTATTGEPATATTGQPATATTGEPATATTGQPATARTGEPATGGSRESNGAGSGEPATTGPGEPPVTAPHDPHRATPGESSTATTGEPATATTGEPATARTGESATGGTREPNGAGSGQRDDLVHCVLVAPADGAAPPGGRPIRLFDVLHEVVDHTVDAEEAFARQHEQADTAFWLDSALTEAGAGRFSYLGDADGPAAEVVRYRVGEGFVRVDTPAGERSVPGTVLDYLAVELVRRRIEFPDVPFDFVGGYVGYLGYEVKADCGASAAHRSPTPDAVWVFADRLVVVDHHEARTHLIALCEPESAVAQEEWMAVTRSILESTTCPPDRPRSSAADTKGSPGRTQSAADTEPSPGRTQSAADTEPSPGRAKSAAPGGAAGTDETATQTGGLRGSEEKVSGAASDSAPVESIPCFRRADPLFAETATRDPGPDPTGLPAGRGGAAVTAPAIERAGTDFTTGIGAGDLAALAAGLSRGRDRYLADIADIRAALRAGETYEVTLTDQVAVADPAADPASDLAVYRALRRSNPAPYAAFLRFGETVVACSSPERFLKITRDRSVESKPIKGTAPRGREPATDENLRRALELDPKTRAENLMIVDLLRNDLGRVCELGSVYVPELMAVETYATLHQLVSTVRGRLRPEVSVIDCVRACFPGGSMTGAPKLRTTEIIDGLETEARGVYSGTLGFLGLGGTADLNIVIRTAVRHQGRWRIGAGGAIVLDSDAAAEFDEMVLKAAAPVRAVRGQVSQAPTGGGIQPGSRPNQPASRS</sequence>
<feature type="region of interest" description="Disordered" evidence="5">
    <location>
        <begin position="1091"/>
        <end position="1115"/>
    </location>
</feature>
<dbReference type="InterPro" id="IPR017926">
    <property type="entry name" value="GATASE"/>
</dbReference>
<evidence type="ECO:0000256" key="3">
    <source>
        <dbReference type="ARBA" id="ARBA00022679"/>
    </source>
</evidence>
<dbReference type="RefSeq" id="WP_227837207.1">
    <property type="nucleotide sequence ID" value="NZ_WEGI01000002.1"/>
</dbReference>
<dbReference type="PRINTS" id="PR00096">
    <property type="entry name" value="GATASE"/>
</dbReference>
<evidence type="ECO:0000259" key="6">
    <source>
        <dbReference type="Pfam" id="PF00117"/>
    </source>
</evidence>
<feature type="compositionally biased region" description="Low complexity" evidence="5">
    <location>
        <begin position="202"/>
        <end position="212"/>
    </location>
</feature>
<evidence type="ECO:0000256" key="4">
    <source>
        <dbReference type="ARBA" id="ARBA00022962"/>
    </source>
</evidence>
<feature type="compositionally biased region" description="Basic and acidic residues" evidence="5">
    <location>
        <begin position="256"/>
        <end position="278"/>
    </location>
</feature>
<evidence type="ECO:0000259" key="8">
    <source>
        <dbReference type="Pfam" id="PF04715"/>
    </source>
</evidence>
<dbReference type="PANTHER" id="PTHR11236:SF18">
    <property type="entry name" value="AMINODEOXYCHORISMATE SYNTHASE"/>
    <property type="match status" value="1"/>
</dbReference>
<keyword evidence="9" id="KW-0413">Isomerase</keyword>
<dbReference type="NCBIfam" id="TIGR00566">
    <property type="entry name" value="trpG_papA"/>
    <property type="match status" value="1"/>
</dbReference>
<name>A0A7K0DIV7_9NOCA</name>
<dbReference type="PRINTS" id="PR00099">
    <property type="entry name" value="CPSGATASE"/>
</dbReference>
<dbReference type="InterPro" id="IPR006805">
    <property type="entry name" value="Anth_synth_I_N"/>
</dbReference>
<evidence type="ECO:0000313" key="10">
    <source>
        <dbReference type="Proteomes" id="UP000431401"/>
    </source>
</evidence>
<evidence type="ECO:0000259" key="7">
    <source>
        <dbReference type="Pfam" id="PF00425"/>
    </source>
</evidence>
<reference evidence="9 10" key="1">
    <citation type="submission" date="2019-10" db="EMBL/GenBank/DDBJ databases">
        <title>Nocardia macrotermitis sp. nov. and Nocardia aurantia sp. nov., isolated from the gut of fungus growing-termite Macrotermes natalensis.</title>
        <authorList>
            <person name="Benndorf R."/>
            <person name="Schwitalla J."/>
            <person name="Martin K."/>
            <person name="De Beer W."/>
            <person name="Kaster A.-K."/>
            <person name="Vollmers J."/>
            <person name="Poulsen M."/>
            <person name="Beemelmanns C."/>
        </authorList>
    </citation>
    <scope>NUCLEOTIDE SEQUENCE [LARGE SCALE GENOMIC DNA]</scope>
    <source>
        <strain evidence="9 10">RB56</strain>
    </source>
</reference>
<dbReference type="InterPro" id="IPR029062">
    <property type="entry name" value="Class_I_gatase-like"/>
</dbReference>
<evidence type="ECO:0000313" key="9">
    <source>
        <dbReference type="EMBL" id="MQY25740.1"/>
    </source>
</evidence>
<organism evidence="9 10">
    <name type="scientific">Nocardia aurantia</name>
    <dbReference type="NCBI Taxonomy" id="2585199"/>
    <lineage>
        <taxon>Bacteria</taxon>
        <taxon>Bacillati</taxon>
        <taxon>Actinomycetota</taxon>
        <taxon>Actinomycetes</taxon>
        <taxon>Mycobacteriales</taxon>
        <taxon>Nocardiaceae</taxon>
        <taxon>Nocardia</taxon>
    </lineage>
</organism>
<feature type="region of interest" description="Disordered" evidence="5">
    <location>
        <begin position="667"/>
        <end position="757"/>
    </location>
</feature>
<dbReference type="EMBL" id="WEGI01000002">
    <property type="protein sequence ID" value="MQY25740.1"/>
    <property type="molecule type" value="Genomic_DNA"/>
</dbReference>
<dbReference type="PROSITE" id="PS51273">
    <property type="entry name" value="GATASE_TYPE_1"/>
    <property type="match status" value="1"/>
</dbReference>